<sequence>RRLEGPFRFEIKQYLSQQKMGWIFSGKCTSKARLDNKTAVVTGCNVGIGYYTVLDFYKRGAKVIMACRSITKANEAAEKIKEECKNLNGVGELKVVELDLSSMKSVRKCASQLMEEERINILVNNAGIMTPTRQVTEEGFEMQLATNHLGHFLLTLLILPRILKSAPARIINVSSTAHCIANEINFEDINWEKSYSFHKSYCQTKLANILFTNELARRLKDTNITTYTLHPGEVDTQMCEDFAAAIFPGVLFLYKHIGRHFMKSPKKGAETTIYCAVDERAGAETGLYYIDCKVARAPRQMKNEEMAKKLWEVSSDMVQLGSYDPFKEG</sequence>
<dbReference type="EMBL" id="GEDC01023454">
    <property type="protein sequence ID" value="JAS13844.1"/>
    <property type="molecule type" value="Transcribed_RNA"/>
</dbReference>
<dbReference type="InterPro" id="IPR036291">
    <property type="entry name" value="NAD(P)-bd_dom_sf"/>
</dbReference>
<evidence type="ECO:0000313" key="3">
    <source>
        <dbReference type="EMBL" id="JAS13844.1"/>
    </source>
</evidence>
<dbReference type="PRINTS" id="PR00080">
    <property type="entry name" value="SDRFAMILY"/>
</dbReference>
<evidence type="ECO:0008006" key="4">
    <source>
        <dbReference type="Google" id="ProtNLM"/>
    </source>
</evidence>
<dbReference type="SUPFAM" id="SSF51735">
    <property type="entry name" value="NAD(P)-binding Rossmann-fold domains"/>
    <property type="match status" value="1"/>
</dbReference>
<accession>A0A1B6CK19</accession>
<evidence type="ECO:0000256" key="2">
    <source>
        <dbReference type="RuleBase" id="RU000363"/>
    </source>
</evidence>
<comment type="similarity">
    <text evidence="2">Belongs to the short-chain dehydrogenases/reductases (SDR) family.</text>
</comment>
<dbReference type="CDD" id="cd05327">
    <property type="entry name" value="retinol-DH_like_SDR_c_like"/>
    <property type="match status" value="1"/>
</dbReference>
<protein>
    <recommendedName>
        <fullName evidence="4">Dehydrogenase with different specificities related to short-chain alcohol dehydrogenase</fullName>
    </recommendedName>
</protein>
<organism evidence="3">
    <name type="scientific">Clastoptera arizonana</name>
    <name type="common">Arizona spittle bug</name>
    <dbReference type="NCBI Taxonomy" id="38151"/>
    <lineage>
        <taxon>Eukaryota</taxon>
        <taxon>Metazoa</taxon>
        <taxon>Ecdysozoa</taxon>
        <taxon>Arthropoda</taxon>
        <taxon>Hexapoda</taxon>
        <taxon>Insecta</taxon>
        <taxon>Pterygota</taxon>
        <taxon>Neoptera</taxon>
        <taxon>Paraneoptera</taxon>
        <taxon>Hemiptera</taxon>
        <taxon>Auchenorrhyncha</taxon>
        <taxon>Cercopoidea</taxon>
        <taxon>Clastopteridae</taxon>
        <taxon>Clastoptera</taxon>
    </lineage>
</organism>
<reference evidence="3" key="1">
    <citation type="submission" date="2015-12" db="EMBL/GenBank/DDBJ databases">
        <title>De novo transcriptome assembly of four potential Pierce s Disease insect vectors from Arizona vineyards.</title>
        <authorList>
            <person name="Tassone E.E."/>
        </authorList>
    </citation>
    <scope>NUCLEOTIDE SEQUENCE</scope>
</reference>
<evidence type="ECO:0000256" key="1">
    <source>
        <dbReference type="ARBA" id="ARBA00023002"/>
    </source>
</evidence>
<feature type="non-terminal residue" evidence="3">
    <location>
        <position position="1"/>
    </location>
</feature>
<dbReference type="InterPro" id="IPR002347">
    <property type="entry name" value="SDR_fam"/>
</dbReference>
<gene>
    <name evidence="3" type="ORF">g.22848</name>
</gene>
<dbReference type="Gene3D" id="3.40.50.720">
    <property type="entry name" value="NAD(P)-binding Rossmann-like Domain"/>
    <property type="match status" value="1"/>
</dbReference>
<dbReference type="PANTHER" id="PTHR43157">
    <property type="entry name" value="PHOSPHATIDYLINOSITOL-GLYCAN BIOSYNTHESIS CLASS F PROTEIN-RELATED"/>
    <property type="match status" value="1"/>
</dbReference>
<keyword evidence="1" id="KW-0560">Oxidoreductase</keyword>
<name>A0A1B6CK19_9HEMI</name>
<dbReference type="Pfam" id="PF00106">
    <property type="entry name" value="adh_short"/>
    <property type="match status" value="1"/>
</dbReference>
<dbReference type="PRINTS" id="PR00081">
    <property type="entry name" value="GDHRDH"/>
</dbReference>
<dbReference type="GO" id="GO:0016491">
    <property type="term" value="F:oxidoreductase activity"/>
    <property type="evidence" value="ECO:0007669"/>
    <property type="project" value="UniProtKB-KW"/>
</dbReference>
<dbReference type="PANTHER" id="PTHR43157:SF73">
    <property type="entry name" value="WW DOMAIN-CONTAINING OXIDOREDUCTASE-LIKE PROTEIN"/>
    <property type="match status" value="1"/>
</dbReference>
<proteinExistence type="inferred from homology"/>
<dbReference type="AlphaFoldDB" id="A0A1B6CK19"/>